<dbReference type="PANTHER" id="PTHR46111:SF2">
    <property type="entry name" value="SAM-DEPENDENT METHYLTRANSFERASE"/>
    <property type="match status" value="1"/>
</dbReference>
<dbReference type="GO" id="GO:0032259">
    <property type="term" value="P:methylation"/>
    <property type="evidence" value="ECO:0007669"/>
    <property type="project" value="UniProtKB-KW"/>
</dbReference>
<organism evidence="1 2">
    <name type="scientific">Dysgonomonas alginatilytica</name>
    <dbReference type="NCBI Taxonomy" id="1605892"/>
    <lineage>
        <taxon>Bacteria</taxon>
        <taxon>Pseudomonadati</taxon>
        <taxon>Bacteroidota</taxon>
        <taxon>Bacteroidia</taxon>
        <taxon>Bacteroidales</taxon>
        <taxon>Dysgonomonadaceae</taxon>
        <taxon>Dysgonomonas</taxon>
    </lineage>
</organism>
<comment type="caution">
    <text evidence="1">The sequence shown here is derived from an EMBL/GenBank/DDBJ whole genome shotgun (WGS) entry which is preliminary data.</text>
</comment>
<dbReference type="PANTHER" id="PTHR46111">
    <property type="entry name" value="RIBOSOMAL RNA SMALL SUBUNIT METHYLTRANSFERASE I"/>
    <property type="match status" value="1"/>
</dbReference>
<evidence type="ECO:0000313" key="2">
    <source>
        <dbReference type="Proteomes" id="UP000247973"/>
    </source>
</evidence>
<dbReference type="SUPFAM" id="SSF53790">
    <property type="entry name" value="Tetrapyrrole methylase"/>
    <property type="match status" value="1"/>
</dbReference>
<keyword evidence="2" id="KW-1185">Reference proteome</keyword>
<dbReference type="Gene3D" id="3.40.1010.10">
    <property type="entry name" value="Cobalt-precorrin-4 Transmethylase, Domain 1"/>
    <property type="match status" value="1"/>
</dbReference>
<evidence type="ECO:0000313" key="1">
    <source>
        <dbReference type="EMBL" id="PXV59288.1"/>
    </source>
</evidence>
<proteinExistence type="predicted"/>
<dbReference type="AlphaFoldDB" id="A0A2V3PKR9"/>
<accession>A0A2V3PKR9</accession>
<dbReference type="RefSeq" id="WP_110312432.1">
    <property type="nucleotide sequence ID" value="NZ_QICL01000039.1"/>
</dbReference>
<dbReference type="Gene3D" id="3.30.950.10">
    <property type="entry name" value="Methyltransferase, Cobalt-precorrin-4 Transmethylase, Domain 2"/>
    <property type="match status" value="1"/>
</dbReference>
<gene>
    <name evidence="1" type="ORF">CLV62_13925</name>
</gene>
<dbReference type="InterPro" id="IPR014776">
    <property type="entry name" value="4pyrrole_Mease_sub2"/>
</dbReference>
<dbReference type="InterPro" id="IPR014777">
    <property type="entry name" value="4pyrrole_Mease_sub1"/>
</dbReference>
<dbReference type="OrthoDB" id="7061662at2"/>
<keyword evidence="1" id="KW-0808">Transferase</keyword>
<name>A0A2V3PKR9_9BACT</name>
<keyword evidence="1" id="KW-0489">Methyltransferase</keyword>
<dbReference type="InterPro" id="IPR008189">
    <property type="entry name" value="rRNA_ssu_MeTfrase_I"/>
</dbReference>
<dbReference type="EMBL" id="QICL01000039">
    <property type="protein sequence ID" value="PXV59288.1"/>
    <property type="molecule type" value="Genomic_DNA"/>
</dbReference>
<dbReference type="GO" id="GO:0008168">
    <property type="term" value="F:methyltransferase activity"/>
    <property type="evidence" value="ECO:0007669"/>
    <property type="project" value="UniProtKB-KW"/>
</dbReference>
<dbReference type="InterPro" id="IPR035996">
    <property type="entry name" value="4pyrrol_Methylase_sf"/>
</dbReference>
<dbReference type="CDD" id="cd11649">
    <property type="entry name" value="RsmI_like"/>
    <property type="match status" value="1"/>
</dbReference>
<dbReference type="Proteomes" id="UP000247973">
    <property type="component" value="Unassembled WGS sequence"/>
</dbReference>
<dbReference type="PIRSF" id="PIRSF005917">
    <property type="entry name" value="MTase_YraL"/>
    <property type="match status" value="1"/>
</dbReference>
<sequence length="234" mass="26591">MQASLILIPVPLGETSIEQVLPDYNREQILSIKYFIVENIRSARRFLKKTDSSINIDDLTFYELNKHTNLEQIETYLQPIINGNSVGVISEAGCPAIADPGADIVAIAQRKNMKVIPLVGPSSILMSLMASGFNGQSFAFHGYLPIDGTERAKKIKQLEQRIYSEHQTQIFIETPYRNLKMVEDLMKNCTPSTKLCIAMNITCEDEYIKTLSIKEWVKRLPDMNKKPCIFLIYK</sequence>
<reference evidence="1 2" key="1">
    <citation type="submission" date="2018-03" db="EMBL/GenBank/DDBJ databases">
        <title>Genomic Encyclopedia of Archaeal and Bacterial Type Strains, Phase II (KMG-II): from individual species to whole genera.</title>
        <authorList>
            <person name="Goeker M."/>
        </authorList>
    </citation>
    <scope>NUCLEOTIDE SEQUENCE [LARGE SCALE GENOMIC DNA]</scope>
    <source>
        <strain evidence="1 2">DSM 100214</strain>
    </source>
</reference>
<protein>
    <submittedName>
        <fullName evidence="1">16S rRNA (Cytidine1402-2'-O)-methyltransferase</fullName>
    </submittedName>
</protein>